<reference evidence="3" key="1">
    <citation type="submission" date="2016-04" db="EMBL/GenBank/DDBJ databases">
        <authorList>
            <person name="Chen L."/>
            <person name="Zhuang W."/>
            <person name="Wang G."/>
        </authorList>
    </citation>
    <scope>NUCLEOTIDE SEQUENCE [LARGE SCALE GENOMIC DNA]</scope>
    <source>
        <strain evidence="3">17621</strain>
    </source>
</reference>
<organism evidence="2 3">
    <name type="scientific">Niastella yeongjuensis</name>
    <dbReference type="NCBI Taxonomy" id="354355"/>
    <lineage>
        <taxon>Bacteria</taxon>
        <taxon>Pseudomonadati</taxon>
        <taxon>Bacteroidota</taxon>
        <taxon>Chitinophagia</taxon>
        <taxon>Chitinophagales</taxon>
        <taxon>Chitinophagaceae</taxon>
        <taxon>Niastella</taxon>
    </lineage>
</organism>
<dbReference type="OrthoDB" id="1364214at2"/>
<evidence type="ECO:0000313" key="2">
    <source>
        <dbReference type="EMBL" id="OQP42768.1"/>
    </source>
</evidence>
<sequence>MASIKNNGQSANGQKPNLPKRLFWDWNYDKIDWDKHYLAVIDRVIERGNREEWNEVVHFYGSNHVNDVLKKEIKYLPDYVIGDVCIYFKIKKEDLACYARKQSMPGRWI</sequence>
<proteinExistence type="predicted"/>
<accession>A0A1V9E9F7</accession>
<name>A0A1V9E9F7_9BACT</name>
<keyword evidence="3" id="KW-1185">Reference proteome</keyword>
<dbReference type="STRING" id="354355.SAMN05660816_02953"/>
<protein>
    <recommendedName>
        <fullName evidence="1">DUF6922 domain-containing protein</fullName>
    </recommendedName>
</protein>
<dbReference type="Proteomes" id="UP000192610">
    <property type="component" value="Unassembled WGS sequence"/>
</dbReference>
<evidence type="ECO:0000259" key="1">
    <source>
        <dbReference type="Pfam" id="PF21956"/>
    </source>
</evidence>
<dbReference type="InterPro" id="IPR053830">
    <property type="entry name" value="DUF6922"/>
</dbReference>
<dbReference type="AlphaFoldDB" id="A0A1V9E9F7"/>
<dbReference type="RefSeq" id="WP_081203182.1">
    <property type="nucleotide sequence ID" value="NZ_FOCZ01000005.1"/>
</dbReference>
<evidence type="ECO:0000313" key="3">
    <source>
        <dbReference type="Proteomes" id="UP000192610"/>
    </source>
</evidence>
<dbReference type="EMBL" id="LVXG01000056">
    <property type="protein sequence ID" value="OQP42768.1"/>
    <property type="molecule type" value="Genomic_DNA"/>
</dbReference>
<comment type="caution">
    <text evidence="2">The sequence shown here is derived from an EMBL/GenBank/DDBJ whole genome shotgun (WGS) entry which is preliminary data.</text>
</comment>
<dbReference type="Pfam" id="PF21956">
    <property type="entry name" value="DUF6922"/>
    <property type="match status" value="1"/>
</dbReference>
<gene>
    <name evidence="2" type="ORF">A4H97_11425</name>
</gene>
<feature type="domain" description="DUF6922" evidence="1">
    <location>
        <begin position="18"/>
        <end position="69"/>
    </location>
</feature>